<gene>
    <name evidence="10" type="ORF">HMPREF9220_0783</name>
</gene>
<evidence type="ECO:0000256" key="6">
    <source>
        <dbReference type="PROSITE-ProRule" id="PRU00169"/>
    </source>
</evidence>
<feature type="modified residue" description="4-aspartylphosphate" evidence="6">
    <location>
        <position position="53"/>
    </location>
</feature>
<dbReference type="GO" id="GO:0032993">
    <property type="term" value="C:protein-DNA complex"/>
    <property type="evidence" value="ECO:0007669"/>
    <property type="project" value="TreeGrafter"/>
</dbReference>
<evidence type="ECO:0000313" key="11">
    <source>
        <dbReference type="Proteomes" id="UP000004594"/>
    </source>
</evidence>
<keyword evidence="4 7" id="KW-0238">DNA-binding</keyword>
<dbReference type="InterPro" id="IPR011006">
    <property type="entry name" value="CheY-like_superfamily"/>
</dbReference>
<keyword evidence="5" id="KW-0804">Transcription</keyword>
<dbReference type="GO" id="GO:0000976">
    <property type="term" value="F:transcription cis-regulatory region binding"/>
    <property type="evidence" value="ECO:0007669"/>
    <property type="project" value="TreeGrafter"/>
</dbReference>
<dbReference type="SUPFAM" id="SSF52172">
    <property type="entry name" value="CheY-like"/>
    <property type="match status" value="1"/>
</dbReference>
<evidence type="ECO:0000256" key="1">
    <source>
        <dbReference type="ARBA" id="ARBA00022553"/>
    </source>
</evidence>
<dbReference type="CDD" id="cd00383">
    <property type="entry name" value="trans_reg_C"/>
    <property type="match status" value="1"/>
</dbReference>
<dbReference type="Proteomes" id="UP000004594">
    <property type="component" value="Unassembled WGS sequence"/>
</dbReference>
<dbReference type="InterPro" id="IPR036388">
    <property type="entry name" value="WH-like_DNA-bd_sf"/>
</dbReference>
<dbReference type="GO" id="GO:0005829">
    <property type="term" value="C:cytosol"/>
    <property type="evidence" value="ECO:0007669"/>
    <property type="project" value="TreeGrafter"/>
</dbReference>
<reference evidence="10 11" key="1">
    <citation type="submission" date="2010-11" db="EMBL/GenBank/DDBJ databases">
        <authorList>
            <person name="Durkin A.S."/>
            <person name="Madupu R."/>
            <person name="Torralba M."/>
            <person name="Gillis M."/>
            <person name="Methe B."/>
            <person name="Sutton G."/>
            <person name="Nelson K.E."/>
        </authorList>
    </citation>
    <scope>NUCLEOTIDE SEQUENCE [LARGE SCALE GENOMIC DNA]</scope>
    <source>
        <strain evidence="10 11">UPII 345-E</strain>
    </source>
</reference>
<comment type="caution">
    <text evidence="10">The sequence shown here is derived from an EMBL/GenBank/DDBJ whole genome shotgun (WGS) entry which is preliminary data.</text>
</comment>
<dbReference type="eggNOG" id="COG0745">
    <property type="taxonomic scope" value="Bacteria"/>
</dbReference>
<evidence type="ECO:0000313" key="10">
    <source>
        <dbReference type="EMBL" id="EFR43071.1"/>
    </source>
</evidence>
<sequence>MRNCVLIIEKDINVAHFIQGKLEEADFTCLADYSGEAAVDLAGQKQVDVIVLDSDSLDIEGSKLISDVRAVSSLPIVVISADADVERKVQLFESGVDDYLVKPYATKELIARIRALLRRHKEPQIVVDPSFNIQDLYIYPERHEVRIGENVIELTKKEFDLLLFLVKNKNRVLKRDEIMKKVWGYEYAGKTNIVDVYIRYIRSKIDEKFGKKYVHTVRGIGYVVRD</sequence>
<evidence type="ECO:0000256" key="5">
    <source>
        <dbReference type="ARBA" id="ARBA00023163"/>
    </source>
</evidence>
<name>E4L7U7_9FIRM</name>
<dbReference type="Gene3D" id="3.40.50.2300">
    <property type="match status" value="1"/>
</dbReference>
<dbReference type="InterPro" id="IPR039420">
    <property type="entry name" value="WalR-like"/>
</dbReference>
<evidence type="ECO:0000259" key="8">
    <source>
        <dbReference type="PROSITE" id="PS50110"/>
    </source>
</evidence>
<dbReference type="GO" id="GO:0000156">
    <property type="term" value="F:phosphorelay response regulator activity"/>
    <property type="evidence" value="ECO:0007669"/>
    <property type="project" value="TreeGrafter"/>
</dbReference>
<keyword evidence="1 6" id="KW-0597">Phosphoprotein</keyword>
<dbReference type="SUPFAM" id="SSF46894">
    <property type="entry name" value="C-terminal effector domain of the bipartite response regulators"/>
    <property type="match status" value="1"/>
</dbReference>
<dbReference type="SMART" id="SM00448">
    <property type="entry name" value="REC"/>
    <property type="match status" value="1"/>
</dbReference>
<dbReference type="InterPro" id="IPR016032">
    <property type="entry name" value="Sig_transdc_resp-reg_C-effctor"/>
</dbReference>
<dbReference type="PANTHER" id="PTHR48111">
    <property type="entry name" value="REGULATOR OF RPOS"/>
    <property type="match status" value="1"/>
</dbReference>
<evidence type="ECO:0000256" key="7">
    <source>
        <dbReference type="PROSITE-ProRule" id="PRU01091"/>
    </source>
</evidence>
<dbReference type="InterPro" id="IPR001789">
    <property type="entry name" value="Sig_transdc_resp-reg_receiver"/>
</dbReference>
<protein>
    <submittedName>
        <fullName evidence="10">Response regulator receiver domain protein</fullName>
    </submittedName>
</protein>
<dbReference type="Pfam" id="PF00486">
    <property type="entry name" value="Trans_reg_C"/>
    <property type="match status" value="1"/>
</dbReference>
<dbReference type="Pfam" id="PF00072">
    <property type="entry name" value="Response_reg"/>
    <property type="match status" value="1"/>
</dbReference>
<dbReference type="Gene3D" id="1.10.10.10">
    <property type="entry name" value="Winged helix-like DNA-binding domain superfamily/Winged helix DNA-binding domain"/>
    <property type="match status" value="1"/>
</dbReference>
<proteinExistence type="predicted"/>
<evidence type="ECO:0000256" key="4">
    <source>
        <dbReference type="ARBA" id="ARBA00023125"/>
    </source>
</evidence>
<evidence type="ECO:0000256" key="3">
    <source>
        <dbReference type="ARBA" id="ARBA00023015"/>
    </source>
</evidence>
<dbReference type="FunFam" id="1.10.10.10:FF:000005">
    <property type="entry name" value="Two-component system response regulator"/>
    <property type="match status" value="1"/>
</dbReference>
<dbReference type="InterPro" id="IPR001867">
    <property type="entry name" value="OmpR/PhoB-type_DNA-bd"/>
</dbReference>
<dbReference type="GO" id="GO:0006355">
    <property type="term" value="P:regulation of DNA-templated transcription"/>
    <property type="evidence" value="ECO:0007669"/>
    <property type="project" value="InterPro"/>
</dbReference>
<dbReference type="PROSITE" id="PS51755">
    <property type="entry name" value="OMPR_PHOB"/>
    <property type="match status" value="1"/>
</dbReference>
<dbReference type="PROSITE" id="PS50110">
    <property type="entry name" value="RESPONSE_REGULATORY"/>
    <property type="match status" value="1"/>
</dbReference>
<dbReference type="EMBL" id="AENT01000010">
    <property type="protein sequence ID" value="EFR43071.1"/>
    <property type="molecule type" value="Genomic_DNA"/>
</dbReference>
<dbReference type="RefSeq" id="WP_007554117.1">
    <property type="nucleotide sequence ID" value="NZ_AENT01000010.1"/>
</dbReference>
<feature type="domain" description="Response regulatory" evidence="8">
    <location>
        <begin position="4"/>
        <end position="117"/>
    </location>
</feature>
<dbReference type="SMART" id="SM00862">
    <property type="entry name" value="Trans_reg_C"/>
    <property type="match status" value="1"/>
</dbReference>
<feature type="domain" description="OmpR/PhoB-type" evidence="9">
    <location>
        <begin position="128"/>
        <end position="226"/>
    </location>
</feature>
<organism evidence="10 11">
    <name type="scientific">Dialister micraerophilus UPII 345-E</name>
    <dbReference type="NCBI Taxonomy" id="910314"/>
    <lineage>
        <taxon>Bacteria</taxon>
        <taxon>Bacillati</taxon>
        <taxon>Bacillota</taxon>
        <taxon>Negativicutes</taxon>
        <taxon>Veillonellales</taxon>
        <taxon>Veillonellaceae</taxon>
        <taxon>Dialister</taxon>
    </lineage>
</organism>
<dbReference type="Gene3D" id="6.10.250.690">
    <property type="match status" value="1"/>
</dbReference>
<evidence type="ECO:0000259" key="9">
    <source>
        <dbReference type="PROSITE" id="PS51755"/>
    </source>
</evidence>
<dbReference type="PANTHER" id="PTHR48111:SF22">
    <property type="entry name" value="REGULATOR OF RPOS"/>
    <property type="match status" value="1"/>
</dbReference>
<dbReference type="AlphaFoldDB" id="E4L7U7"/>
<accession>E4L7U7</accession>
<feature type="DNA-binding region" description="OmpR/PhoB-type" evidence="7">
    <location>
        <begin position="128"/>
        <end position="226"/>
    </location>
</feature>
<keyword evidence="3" id="KW-0805">Transcription regulation</keyword>
<evidence type="ECO:0000256" key="2">
    <source>
        <dbReference type="ARBA" id="ARBA00023012"/>
    </source>
</evidence>
<keyword evidence="2" id="KW-0902">Two-component regulatory system</keyword>
<dbReference type="OrthoDB" id="25887at2"/>